<reference evidence="1 2" key="1">
    <citation type="submission" date="2016-03" db="EMBL/GenBank/DDBJ databases">
        <title>Cyphomyrmex costatus WGS genome.</title>
        <authorList>
            <person name="Nygaard S."/>
            <person name="Hu H."/>
            <person name="Boomsma J."/>
            <person name="Zhang G."/>
        </authorList>
    </citation>
    <scope>NUCLEOTIDE SEQUENCE [LARGE SCALE GENOMIC DNA]</scope>
    <source>
        <strain evidence="1">MS0001</strain>
        <tissue evidence="1">Whole body</tissue>
    </source>
</reference>
<sequence>NCVVYFNSVSYIPSEEEKQLLKLLDEMKIIDNIEDQGKIYVAEYISYRFKNKFSKMSDWLQFISRGKCMYVYPSSDLLKVACIMNTELSKFNDSKLNNFIFQKVTDKVHMALKPIELPGEVVSYFVRTRTDIKV</sequence>
<dbReference type="AlphaFoldDB" id="A0A151IBA8"/>
<feature type="non-terminal residue" evidence="1">
    <location>
        <position position="1"/>
    </location>
</feature>
<name>A0A151IBA8_9HYME</name>
<keyword evidence="2" id="KW-1185">Reference proteome</keyword>
<dbReference type="Proteomes" id="UP000078542">
    <property type="component" value="Unassembled WGS sequence"/>
</dbReference>
<dbReference type="STRING" id="456900.A0A151IBA8"/>
<organism evidence="1 2">
    <name type="scientific">Cyphomyrmex costatus</name>
    <dbReference type="NCBI Taxonomy" id="456900"/>
    <lineage>
        <taxon>Eukaryota</taxon>
        <taxon>Metazoa</taxon>
        <taxon>Ecdysozoa</taxon>
        <taxon>Arthropoda</taxon>
        <taxon>Hexapoda</taxon>
        <taxon>Insecta</taxon>
        <taxon>Pterygota</taxon>
        <taxon>Neoptera</taxon>
        <taxon>Endopterygota</taxon>
        <taxon>Hymenoptera</taxon>
        <taxon>Apocrita</taxon>
        <taxon>Aculeata</taxon>
        <taxon>Formicoidea</taxon>
        <taxon>Formicidae</taxon>
        <taxon>Myrmicinae</taxon>
        <taxon>Cyphomyrmex</taxon>
    </lineage>
</organism>
<accession>A0A151IBA8</accession>
<gene>
    <name evidence="1" type="ORF">ALC62_12732</name>
</gene>
<evidence type="ECO:0000313" key="1">
    <source>
        <dbReference type="EMBL" id="KYM96605.1"/>
    </source>
</evidence>
<protein>
    <submittedName>
        <fullName evidence="1">Uncharacterized protein</fullName>
    </submittedName>
</protein>
<dbReference type="EMBL" id="KQ978169">
    <property type="protein sequence ID" value="KYM96605.1"/>
    <property type="molecule type" value="Genomic_DNA"/>
</dbReference>
<proteinExistence type="predicted"/>
<evidence type="ECO:0000313" key="2">
    <source>
        <dbReference type="Proteomes" id="UP000078542"/>
    </source>
</evidence>